<gene>
    <name evidence="1" type="ORF">pHSJD-312_00075</name>
</gene>
<sequence length="100" mass="11950">MNIQNVDKDAFDRIVKNNIIGLYLYKDDKYYICIDNSLGKLWMEKKKTEKEALDWLNDEDNSKYQILGEEPITIRDPRLPKLTAKQSKIILSIFEEYFKQ</sequence>
<evidence type="ECO:0000313" key="1">
    <source>
        <dbReference type="EMBL" id="AYD68696.1"/>
    </source>
</evidence>
<name>A0A386JBZ5_CLODI</name>
<dbReference type="AlphaFoldDB" id="A0A386JBZ5"/>
<keyword evidence="1" id="KW-0614">Plasmid</keyword>
<dbReference type="RefSeq" id="WP_172693304.1">
    <property type="nucleotide sequence ID" value="NZ_MG973074.1"/>
</dbReference>
<protein>
    <submittedName>
        <fullName evidence="1">Uncharacterized protein</fullName>
    </submittedName>
</protein>
<geneLocation type="plasmid" evidence="1">
    <name>pHSJD-312</name>
</geneLocation>
<proteinExistence type="predicted"/>
<reference evidence="1" key="1">
    <citation type="journal article" date="2018" name="Sci. Rep.">
        <title>Novel Clade C-I Clostridium difficile strains escape diagnostic tests, differ in pathogenicity potential and carry toxins on extrachromosomal elements.</title>
        <authorList>
            <person name="Ramirez-Vargas G."/>
            <person name="Lopez-Urena D."/>
            <person name="Badilla A."/>
            <person name="Orozco-Aguilar J."/>
            <person name="Murillo T."/>
            <person name="Rojas P."/>
            <person name="Riedel T."/>
            <person name="Overmann J."/>
            <person name="Gonzalez G."/>
            <person name="Chaves-Olarte E."/>
            <person name="Quesada-Gomez C."/>
            <person name="Rodriguez C."/>
        </authorList>
    </citation>
    <scope>NUCLEOTIDE SEQUENCE</scope>
    <source>
        <strain evidence="1">HSJD-312</strain>
        <plasmid evidence="1">pHSJD-312</plasmid>
    </source>
</reference>
<dbReference type="EMBL" id="MG973074">
    <property type="protein sequence ID" value="AYD68696.1"/>
    <property type="molecule type" value="Genomic_DNA"/>
</dbReference>
<organism evidence="1">
    <name type="scientific">Clostridioides difficile</name>
    <name type="common">Peptoclostridium difficile</name>
    <dbReference type="NCBI Taxonomy" id="1496"/>
    <lineage>
        <taxon>Bacteria</taxon>
        <taxon>Bacillati</taxon>
        <taxon>Bacillota</taxon>
        <taxon>Clostridia</taxon>
        <taxon>Peptostreptococcales</taxon>
        <taxon>Peptostreptococcaceae</taxon>
        <taxon>Clostridioides</taxon>
    </lineage>
</organism>
<accession>A0A386JBZ5</accession>